<gene>
    <name evidence="2" type="ORF">HMPREF9004_0419</name>
</gene>
<name>N6WEU1_9ACTO</name>
<sequence>MSFPLVILTLVFFAIASGILMRLAVRARAGAVGLSDPLRLRSFALDSSEAACQKGHEAAWLLLLAGSLVMDFHFIGLLLAAFFMGSEGPSFARVLALTGVIMAIALTLVARAAADSAAKDSTR</sequence>
<dbReference type="PATRIC" id="fig|888050.3.peg.407"/>
<dbReference type="HOGENOM" id="CLU_2010338_0_0_11"/>
<protein>
    <submittedName>
        <fullName evidence="2">Sugar transporter</fullName>
    </submittedName>
</protein>
<keyword evidence="1" id="KW-1133">Transmembrane helix</keyword>
<dbReference type="EMBL" id="AQHZ01000007">
    <property type="protein sequence ID" value="ENO18749.1"/>
    <property type="molecule type" value="Genomic_DNA"/>
</dbReference>
<dbReference type="AlphaFoldDB" id="N6WEU1"/>
<reference evidence="2 3" key="1">
    <citation type="submission" date="2013-03" db="EMBL/GenBank/DDBJ databases">
        <title>Reference genome for the Human Microbiome Project.</title>
        <authorList>
            <person name="Aqrawi P."/>
            <person name="Ayvaz T."/>
            <person name="Bess C."/>
            <person name="Blankenburg K."/>
            <person name="Coyle M."/>
            <person name="Deng J."/>
            <person name="Forbes L."/>
            <person name="Fowler G."/>
            <person name="Francisco L."/>
            <person name="Fu Q."/>
            <person name="Gibbs R."/>
            <person name="Gross S."/>
            <person name="Gubbala S."/>
            <person name="Hale W."/>
            <person name="Hemphill L."/>
            <person name="Highlander S."/>
            <person name="Hirani K."/>
            <person name="Jackson L."/>
            <person name="Jakkamsetti A."/>
            <person name="Javaid M."/>
            <person name="Jayaseelan J.C."/>
            <person name="Jiang H."/>
            <person name="Joshi V."/>
            <person name="Korchina V."/>
            <person name="Kovar C."/>
            <person name="Lara F."/>
            <person name="Lee S."/>
            <person name="Liu Y."/>
            <person name="Mata R."/>
            <person name="Mathew T."/>
            <person name="Munidasa M."/>
            <person name="Muzny D."/>
            <person name="Nazareth L."/>
            <person name="Ngo R."/>
            <person name="Nguyen L."/>
            <person name="Nguyen N."/>
            <person name="Okwuonu G."/>
            <person name="Ongeri F."/>
            <person name="Palculict T."/>
            <person name="Patil S."/>
            <person name="Petrosino J."/>
            <person name="Pham C."/>
            <person name="Pham P."/>
            <person name="Pu L.-L."/>
            <person name="Qin X."/>
            <person name="Qu J."/>
            <person name="Reid J."/>
            <person name="Ross M."/>
            <person name="Ruth R."/>
            <person name="Saada N."/>
            <person name="San Lucas F."/>
            <person name="Santibanez J."/>
            <person name="Shang Y."/>
            <person name="Simmons D."/>
            <person name="Song X.-Z."/>
            <person name="Tang L.-Y."/>
            <person name="Thornton R."/>
            <person name="Warren J."/>
            <person name="Weissenberger G."/>
            <person name="Wilczek-Boney K."/>
            <person name="Worley K."/>
            <person name="Youmans B."/>
            <person name="Zhang J."/>
            <person name="Zhang L."/>
            <person name="Zhao Z."/>
            <person name="Zhou C."/>
            <person name="Zhu D."/>
            <person name="Zhu Y."/>
        </authorList>
    </citation>
    <scope>NUCLEOTIDE SEQUENCE [LARGE SCALE GENOMIC DNA]</scope>
    <source>
        <strain evidence="2 3">F0333</strain>
    </source>
</reference>
<comment type="caution">
    <text evidence="2">The sequence shown here is derived from an EMBL/GenBank/DDBJ whole genome shotgun (WGS) entry which is preliminary data.</text>
</comment>
<keyword evidence="3" id="KW-1185">Reference proteome</keyword>
<feature type="transmembrane region" description="Helical" evidence="1">
    <location>
        <begin position="58"/>
        <end position="82"/>
    </location>
</feature>
<keyword evidence="2" id="KW-0813">Transport</keyword>
<proteinExistence type="predicted"/>
<dbReference type="RefSeq" id="WP_005962150.1">
    <property type="nucleotide sequence ID" value="NZ_CP040505.1"/>
</dbReference>
<accession>N6WEU1</accession>
<keyword evidence="1" id="KW-0812">Transmembrane</keyword>
<keyword evidence="2" id="KW-0762">Sugar transport</keyword>
<organism evidence="2 3">
    <name type="scientific">Schaalia cardiffensis F0333</name>
    <dbReference type="NCBI Taxonomy" id="888050"/>
    <lineage>
        <taxon>Bacteria</taxon>
        <taxon>Bacillati</taxon>
        <taxon>Actinomycetota</taxon>
        <taxon>Actinomycetes</taxon>
        <taxon>Actinomycetales</taxon>
        <taxon>Actinomycetaceae</taxon>
        <taxon>Schaalia</taxon>
    </lineage>
</organism>
<dbReference type="STRING" id="888050.HMPREF9004_0419"/>
<feature type="transmembrane region" description="Helical" evidence="1">
    <location>
        <begin position="94"/>
        <end position="114"/>
    </location>
</feature>
<keyword evidence="1" id="KW-0472">Membrane</keyword>
<evidence type="ECO:0000313" key="2">
    <source>
        <dbReference type="EMBL" id="ENO18749.1"/>
    </source>
</evidence>
<evidence type="ECO:0000256" key="1">
    <source>
        <dbReference type="SAM" id="Phobius"/>
    </source>
</evidence>
<dbReference type="Proteomes" id="UP000013015">
    <property type="component" value="Unassembled WGS sequence"/>
</dbReference>
<evidence type="ECO:0000313" key="3">
    <source>
        <dbReference type="Proteomes" id="UP000013015"/>
    </source>
</evidence>